<dbReference type="InterPro" id="IPR014010">
    <property type="entry name" value="REJ_dom"/>
</dbReference>
<feature type="transmembrane region" description="Helical" evidence="11">
    <location>
        <begin position="2448"/>
        <end position="2470"/>
    </location>
</feature>
<dbReference type="Pfam" id="PF20519">
    <property type="entry name" value="Polycystin_dom"/>
    <property type="match status" value="1"/>
</dbReference>
<feature type="transmembrane region" description="Helical" evidence="11">
    <location>
        <begin position="2362"/>
        <end position="2388"/>
    </location>
</feature>
<accession>A0AA97KGX0</accession>
<feature type="transmembrane region" description="Helical" evidence="11">
    <location>
        <begin position="1966"/>
        <end position="1988"/>
    </location>
</feature>
<comment type="subcellular location">
    <subcellularLocation>
        <location evidence="1">Membrane</location>
        <topology evidence="1">Multi-pass membrane protein</topology>
    </subcellularLocation>
</comment>
<feature type="region of interest" description="Disordered" evidence="10">
    <location>
        <begin position="21"/>
        <end position="57"/>
    </location>
</feature>
<feature type="transmembrane region" description="Helical" evidence="11">
    <location>
        <begin position="2507"/>
        <end position="2528"/>
    </location>
</feature>
<evidence type="ECO:0000259" key="13">
    <source>
        <dbReference type="PROSITE" id="PS51111"/>
    </source>
</evidence>
<evidence type="ECO:0000256" key="5">
    <source>
        <dbReference type="ARBA" id="ARBA00022989"/>
    </source>
</evidence>
<feature type="domain" description="PLAT" evidence="12">
    <location>
        <begin position="1639"/>
        <end position="1756"/>
    </location>
</feature>
<keyword evidence="4" id="KW-0732">Signal</keyword>
<comment type="caution">
    <text evidence="9">Lacks conserved residue(s) required for the propagation of feature annotation.</text>
</comment>
<dbReference type="PROSITE" id="PS51111">
    <property type="entry name" value="REJ"/>
    <property type="match status" value="1"/>
</dbReference>
<organism evidence="14 15">
    <name type="scientific">Eublepharis macularius</name>
    <name type="common">Leopard gecko</name>
    <name type="synonym">Cyrtodactylus macularius</name>
    <dbReference type="NCBI Taxonomy" id="481883"/>
    <lineage>
        <taxon>Eukaryota</taxon>
        <taxon>Metazoa</taxon>
        <taxon>Chordata</taxon>
        <taxon>Craniata</taxon>
        <taxon>Vertebrata</taxon>
        <taxon>Euteleostomi</taxon>
        <taxon>Lepidosauria</taxon>
        <taxon>Squamata</taxon>
        <taxon>Bifurcata</taxon>
        <taxon>Gekkota</taxon>
        <taxon>Eublepharidae</taxon>
        <taxon>Eublepharinae</taxon>
        <taxon>Eublepharis</taxon>
    </lineage>
</organism>
<dbReference type="FunFam" id="2.60.60.20:FF:000016">
    <property type="entry name" value="Polycystin family receptor for egg jelly"/>
    <property type="match status" value="1"/>
</dbReference>
<keyword evidence="5 11" id="KW-1133">Transmembrane helix</keyword>
<dbReference type="GO" id="GO:0005262">
    <property type="term" value="F:calcium channel activity"/>
    <property type="evidence" value="ECO:0007669"/>
    <property type="project" value="TreeGrafter"/>
</dbReference>
<dbReference type="InterPro" id="IPR002859">
    <property type="entry name" value="PKD/REJ-like"/>
</dbReference>
<feature type="transmembrane region" description="Helical" evidence="11">
    <location>
        <begin position="2408"/>
        <end position="2428"/>
    </location>
</feature>
<feature type="compositionally biased region" description="Low complexity" evidence="10">
    <location>
        <begin position="25"/>
        <end position="53"/>
    </location>
</feature>
<feature type="transmembrane region" description="Helical" evidence="11">
    <location>
        <begin position="1802"/>
        <end position="1820"/>
    </location>
</feature>
<dbReference type="Pfam" id="PF01477">
    <property type="entry name" value="PLAT"/>
    <property type="match status" value="1"/>
</dbReference>
<dbReference type="SMART" id="SM00308">
    <property type="entry name" value="LH2"/>
    <property type="match status" value="1"/>
</dbReference>
<dbReference type="PROSITE" id="PS50095">
    <property type="entry name" value="PLAT"/>
    <property type="match status" value="1"/>
</dbReference>
<dbReference type="InterPro" id="IPR013122">
    <property type="entry name" value="PKD1_2_channel"/>
</dbReference>
<dbReference type="PANTHER" id="PTHR10877:SF185">
    <property type="entry name" value="POLYCYSTIN FAMILY RECEPTOR FOR EGG JELLY"/>
    <property type="match status" value="1"/>
</dbReference>
<keyword evidence="3 11" id="KW-0812">Transmembrane</keyword>
<dbReference type="RefSeq" id="XP_054856793.1">
    <property type="nucleotide sequence ID" value="XM_055000818.1"/>
</dbReference>
<feature type="disulfide bond" evidence="8">
    <location>
        <begin position="2162"/>
        <end position="2179"/>
    </location>
</feature>
<keyword evidence="6 11" id="KW-0472">Membrane</keyword>
<dbReference type="Proteomes" id="UP001190640">
    <property type="component" value="Chromosome 16"/>
</dbReference>
<evidence type="ECO:0000256" key="1">
    <source>
        <dbReference type="ARBA" id="ARBA00004141"/>
    </source>
</evidence>
<feature type="transmembrane region" description="Helical" evidence="11">
    <location>
        <begin position="1594"/>
        <end position="1615"/>
    </location>
</feature>
<evidence type="ECO:0000256" key="8">
    <source>
        <dbReference type="PIRSR" id="PIRSR603915-2"/>
    </source>
</evidence>
<evidence type="ECO:0000256" key="7">
    <source>
        <dbReference type="ARBA" id="ARBA00023180"/>
    </source>
</evidence>
<dbReference type="GO" id="GO:0016020">
    <property type="term" value="C:membrane"/>
    <property type="evidence" value="ECO:0007669"/>
    <property type="project" value="UniProtKB-SubCell"/>
</dbReference>
<feature type="domain" description="REJ" evidence="13">
    <location>
        <begin position="636"/>
        <end position="1329"/>
    </location>
</feature>
<dbReference type="Pfam" id="PF08016">
    <property type="entry name" value="PKD_channel"/>
    <property type="match status" value="1"/>
</dbReference>
<evidence type="ECO:0000256" key="3">
    <source>
        <dbReference type="ARBA" id="ARBA00022692"/>
    </source>
</evidence>
<evidence type="ECO:0000313" key="15">
    <source>
        <dbReference type="RefSeq" id="XP_054856793.1"/>
    </source>
</evidence>
<dbReference type="SUPFAM" id="SSF49723">
    <property type="entry name" value="Lipase/lipooxygenase domain (PLAT/LH2 domain)"/>
    <property type="match status" value="1"/>
</dbReference>
<dbReference type="Pfam" id="PF02010">
    <property type="entry name" value="REJ"/>
    <property type="match status" value="1"/>
</dbReference>
<comment type="similarity">
    <text evidence="2">Belongs to the polycystin family.</text>
</comment>
<dbReference type="GO" id="GO:0050982">
    <property type="term" value="P:detection of mechanical stimulus"/>
    <property type="evidence" value="ECO:0007669"/>
    <property type="project" value="TreeGrafter"/>
</dbReference>
<dbReference type="PANTHER" id="PTHR10877">
    <property type="entry name" value="POLYCYSTIN FAMILY MEMBER"/>
    <property type="match status" value="1"/>
</dbReference>
<evidence type="ECO:0000256" key="10">
    <source>
        <dbReference type="SAM" id="MobiDB-lite"/>
    </source>
</evidence>
<evidence type="ECO:0000259" key="12">
    <source>
        <dbReference type="PROSITE" id="PS50095"/>
    </source>
</evidence>
<dbReference type="InterPro" id="IPR051223">
    <property type="entry name" value="Polycystin"/>
</dbReference>
<keyword evidence="14" id="KW-1185">Reference proteome</keyword>
<reference evidence="15" key="1">
    <citation type="submission" date="2025-08" db="UniProtKB">
        <authorList>
            <consortium name="RefSeq"/>
        </authorList>
    </citation>
    <scope>IDENTIFICATION</scope>
    <source>
        <tissue evidence="15">Blood</tissue>
    </source>
</reference>
<evidence type="ECO:0000256" key="4">
    <source>
        <dbReference type="ARBA" id="ARBA00022729"/>
    </source>
</evidence>
<evidence type="ECO:0000313" key="14">
    <source>
        <dbReference type="Proteomes" id="UP001190640"/>
    </source>
</evidence>
<dbReference type="KEGG" id="emc:129344254"/>
<feature type="transmembrane region" description="Helical" evidence="11">
    <location>
        <begin position="1931"/>
        <end position="1954"/>
    </location>
</feature>
<dbReference type="InterPro" id="IPR001024">
    <property type="entry name" value="PLAT/LH2_dom"/>
</dbReference>
<dbReference type="GO" id="GO:0005509">
    <property type="term" value="F:calcium ion binding"/>
    <property type="evidence" value="ECO:0007669"/>
    <property type="project" value="InterPro"/>
</dbReference>
<dbReference type="PRINTS" id="PR01433">
    <property type="entry name" value="POLYCYSTIN2"/>
</dbReference>
<evidence type="ECO:0000256" key="6">
    <source>
        <dbReference type="ARBA" id="ARBA00023136"/>
    </source>
</evidence>
<dbReference type="InterPro" id="IPR036392">
    <property type="entry name" value="PLAT/LH2_dom_sf"/>
</dbReference>
<protein>
    <submittedName>
        <fullName evidence="15">Polycystin family receptor for egg jelly-like</fullName>
    </submittedName>
</protein>
<dbReference type="GeneID" id="129344254"/>
<dbReference type="Gene3D" id="2.60.60.20">
    <property type="entry name" value="PLAT/LH2 domain"/>
    <property type="match status" value="1"/>
</dbReference>
<keyword evidence="7" id="KW-0325">Glycoprotein</keyword>
<evidence type="ECO:0000256" key="2">
    <source>
        <dbReference type="ARBA" id="ARBA00007200"/>
    </source>
</evidence>
<name>A0AA97KGX0_EUBMA</name>
<evidence type="ECO:0000256" key="9">
    <source>
        <dbReference type="PROSITE-ProRule" id="PRU00152"/>
    </source>
</evidence>
<dbReference type="InterPro" id="IPR046791">
    <property type="entry name" value="Polycystin_dom"/>
</dbReference>
<gene>
    <name evidence="15" type="primary">LOC129344254</name>
</gene>
<feature type="transmembrane region" description="Helical" evidence="11">
    <location>
        <begin position="2062"/>
        <end position="2087"/>
    </location>
</feature>
<evidence type="ECO:0000256" key="11">
    <source>
        <dbReference type="SAM" id="Phobius"/>
    </source>
</evidence>
<feature type="transmembrane region" description="Helical" evidence="11">
    <location>
        <begin position="2324"/>
        <end position="2342"/>
    </location>
</feature>
<dbReference type="InterPro" id="IPR003915">
    <property type="entry name" value="PKD_2"/>
</dbReference>
<sequence length="2611" mass="297706">MLCCGPPARLGSARLREAVREPSWPASSLPAPAGGPAQGRRLPPARPPRQTRGGARRALRRRLPIAARSPLQAVVPLSFLPPPLSVTCSDPLRRVYQRQDNERHVSCLWDGDIRLEYSKVPGLVPGTKKEEKDLQPPPHCRWYQDSLLVNSTNNWSGQLMVGTGLVSRGPPPPWAFTNIIVQCISSLCYGTTCLHHNLSIEMTGQDVRLFLLWPRKLPIYEWQEVQLGWCARLKSSIWIYHFRSQGGSPSDHLIPSNQHSEPAASTVYSHAELHQVCESYYSYHMAVRYPVRGFYTVSLHIENGPPLSRSLDLHVQPALLHVFSASSSLLSIPHMTLNLSWTLRPLSSRITVFMLTDKQGLGDWYHSYNYNPFALQSNFCTASKPQHSREKVVSSIYFCTNKRVSRELRGKIDFSGDTLIFTARGTNPIHLTLSPQKIRTGMYIFSHEQGLFYSIQEGNAVSATGKNSSSHYVFYQQESFSYLIILEFLQLQWYRFSMHMYLNRRGTLFRSLGEKDIEVHAFSGHSLDKNLVYIVWFIPVQHPLLQCQWAFTLQLFDSKNDHLLWSNTYSYKDHVQNAARFLPHSHLPFKTALYTGFVAEVNCRSTGLARAVLKATVNPHASKVLKPTVPCQKSFCHEVTAKIQKPDPSNQIISYTRQSAITLQATAKALCRTRSAIDIVWEISSVHNTDPSGATSGIRTVGVRFHMPGKILMPGLYLLRMIMTVYLPAYSVTLRESDSVTIRIVESDLVAIVAGGSFRTVGVSDRWALDASASSDPDSVDPHEGLLFNWWCSKRKSDFLQSMLSTDGKCHPDQETLKWTDSQDPVQIVQQETLLPNNIYYFVVRISKDEKTAEAYQTVQVLPDSLPVLNFTCIENCRKNIVSAKRLILSGKCLNCKGSPAVYHWSLFSSSSNEIFFDWDSKTSTGRSSPYLSINSWAFSSMPHKFYTLLLRASTQGRQEATYKYSFSINAPPQKGKCSIYPRVGTAFLTKFIVQCSGFEDENRPLTYKIIAHSDEMKMSKVSFIENSQLGTIVYVGHQHKILPSFLPVGVPSKNYALIVCVQVYDALGAFSQEILQATVHEPRKNKPTDDLLNELYNLITGPNGPVAILFEMKDYFNIGYYVYMVASVLNNIEASPVINGFKTDLRATLLNVSAEIPMNEIEVIKQVISSICQITQQVKEVNEKSQLFAVQKLKEASKALQKHKANNLGSKETEILVNGIFTGLSNLLTAALLKDRHINVNSVKETIAVTEMLAEVVLQDKVPGECETNLEAKSWAVHLRKDEKQYVSQTFRERNCKNCFYPKLKENDTDLPVDAMVSTVLYEFVENPFPWLMDTAVSDTIVTGFRMTAAKQNGDIVRITPEVAEVMMDIKSKDSTTFGLTVGPDKRHLKTTGGFNFEVKGISKDIFIQIMSNLVVTFNVSLYLGLNFNLPPIISYIAYFDRPPVLKGKGSNISDCAIKAPYILCLPQSLLRSPVEDSTADKWNISVVLQSHPIVRERTTKMVRIAVFTTECLDLEGVQNQWKGGTCSLGSQTSWSKIHCTCKLKESVTGTTGPRSTENSRSDVRFIIGTFQIYPNPLDINKVLLAEFDTNPVTLLTVFFIFAIYIFLIIWATIKDKVDMRRKDKIFVLPDNDPFHRVYYLVTVYTGSRLESGTTADVFIELIGQNAVSDAHRLEHPTFPTLFRAAVDTFLLTTKKDLGDIISLHVWHNNGGSSPNWYLSRVKVQNVKTKKSWLFLCRSWFGLGKADCKIERSFLVRNQDIPLKKMDYFLIKLAKDLEDSHVWLSVFAKVVTGPFNRVQRISCCLAIMLSNLLFNIMFFSGEQEKQVFSIQLRIMKSMYIGFVSALFSIPVHLTIIILFRYSQEKPLKHQTDWCEKRKCSLFVSENSEKNGNLNWNAQCLSLPNTNYSNNHSVEKVTDNKTRRKPQFPWWCRYVSWTLVFLISTIASFFIILYGLTYGYTTSLEWFIASMTSFFESVFLLQTLKMVLFSAMSTIVIKYCKHIPWISSEEYEEMKLEKTTVDGKDARKLHHELVQIRGSREYQPLEEDEVIIMRKRTRAQHLAFIFVKDIIVHIVFSSCVLSIAYSIDTTTSFYYSQAIYDKFSLNLSQIKKLEDVYTWTSNVFVPLIHNDYQPTYLSDTWSKILGLPRMRQIRAITTEKLCFSSYSFVSSFLINKSRCHHSYGTVLEDEADYIGSWAIPANKSSLKHSSSFQGFTYEPDIDQWEYKSYGVLNTYGPGGYSFYFFPREQRPNTTMRLNDLQRNNWLDERTWVVIFELTAFNPDINQYCSITVMFETSDIGVVNTSLSVHSYKLSLFHLQTKSQIAAYAVMTYILVFYLADEFHMLRQERIGYLKTATNLINFAIKTICIFFILLIALKFKLAFTLLKFHLLNPEKFVPFHVVSQIDQLYRIVAGFFTFLLVLKPYRYFRFMYNVRLAEKSMAAAFPQFVSLSVLTGLILFVHLSFGYLLFGEYEWNYNSMIYSAQTVFSYCVHIASLEFPSNTWLGILFRVSFMFTVICVLINFWRAVIIFTYTSMKQPTYEQHSDEAEAVNFVVHKIQSLWFSITHQTPSSSDSELVDSIIFGKPVRGKGQHLGLKRKQVEGKKTVYLSI</sequence>
<feature type="transmembrane region" description="Helical" evidence="11">
    <location>
        <begin position="1840"/>
        <end position="1860"/>
    </location>
</feature>
<proteinExistence type="inferred from homology"/>